<evidence type="ECO:0000256" key="4">
    <source>
        <dbReference type="ARBA" id="ARBA00023014"/>
    </source>
</evidence>
<dbReference type="EMBL" id="CP000812">
    <property type="protein sequence ID" value="ABV33444.1"/>
    <property type="molecule type" value="Genomic_DNA"/>
</dbReference>
<reference evidence="6 7" key="1">
    <citation type="submission" date="2007-08" db="EMBL/GenBank/DDBJ databases">
        <title>Complete sequence of Thermotoga lettingae TMO.</title>
        <authorList>
            <consortium name="US DOE Joint Genome Institute"/>
            <person name="Copeland A."/>
            <person name="Lucas S."/>
            <person name="Lapidus A."/>
            <person name="Barry K."/>
            <person name="Glavina del Rio T."/>
            <person name="Dalin E."/>
            <person name="Tice H."/>
            <person name="Pitluck S."/>
            <person name="Foster B."/>
            <person name="Bruce D."/>
            <person name="Schmutz J."/>
            <person name="Larimer F."/>
            <person name="Land M."/>
            <person name="Hauser L."/>
            <person name="Kyrpides N."/>
            <person name="Mikhailova N."/>
            <person name="Nelson K."/>
            <person name="Gogarten J.P."/>
            <person name="Noll K."/>
            <person name="Richardson P."/>
        </authorList>
    </citation>
    <scope>NUCLEOTIDE SEQUENCE [LARGE SCALE GENOMIC DNA]</scope>
    <source>
        <strain evidence="7">ATCC BAA-301 / DSM 14385 / NBRC 107922 / TMO</strain>
    </source>
</reference>
<dbReference type="RefSeq" id="WP_012002925.1">
    <property type="nucleotide sequence ID" value="NC_009828.1"/>
</dbReference>
<evidence type="ECO:0000256" key="2">
    <source>
        <dbReference type="ARBA" id="ARBA00022723"/>
    </source>
</evidence>
<dbReference type="Pfam" id="PF04015">
    <property type="entry name" value="DUF362"/>
    <property type="match status" value="1"/>
</dbReference>
<keyword evidence="2" id="KW-0479">Metal-binding</keyword>
<reference evidence="6 7" key="2">
    <citation type="journal article" date="2009" name="Proc. Natl. Acad. Sci. U.S.A.">
        <title>On the chimeric nature, thermophilic origin, and phylogenetic placement of the Thermotogales.</title>
        <authorList>
            <person name="Zhaxybayeva O."/>
            <person name="Swithers K.S."/>
            <person name="Lapierre P."/>
            <person name="Fournier G.P."/>
            <person name="Bickhart D.M."/>
            <person name="DeBoy R.T."/>
            <person name="Nelson K.E."/>
            <person name="Nesbo C.L."/>
            <person name="Doolittle W.F."/>
            <person name="Gogarten J.P."/>
            <person name="Noll K.M."/>
        </authorList>
    </citation>
    <scope>NUCLEOTIDE SEQUENCE [LARGE SCALE GENOMIC DNA]</scope>
    <source>
        <strain evidence="7">ATCC BAA-301 / DSM 14385 / NBRC 107922 / TMO</strain>
    </source>
</reference>
<dbReference type="PANTHER" id="PTHR24960:SF76">
    <property type="entry name" value="4FE-4S FERREDOXIN-TYPE DOMAIN-CONTAINING PROTEIN"/>
    <property type="match status" value="1"/>
</dbReference>
<dbReference type="InterPro" id="IPR017900">
    <property type="entry name" value="4Fe4S_Fe_S_CS"/>
</dbReference>
<sequence>MKVYFRQCESYDRVEKVLLPLLAKYSHIFEKGDRVLVKPNLLSAREPNEGVTTHPEVLKTILKFLISLETRPFVGDSPASGSFKKVIAHTGISQICEKLSVPIVELDDPVEVDGEIYKKIKISSKVFQADKVVNVAKLKTHSQMIFTMGVKNTFGCVPGFEKSGWHIRCAHNENFASLLVDIHLLVKPVLTILDGIIGMEGNGPANGKLKQFNMLVVGENAFAVDHAVCKRIGVNPEIVFVLKEAIKRNLIPDYEIDGNWSDTIKLPVTAETLPVPGMLKNLARKIIRVPKISKKRCVQCRICEERCPAKAIDISNYFISYNKCIRCYVCHEVCPRGAIDLIRKFL</sequence>
<evidence type="ECO:0000313" key="6">
    <source>
        <dbReference type="EMBL" id="ABV33444.1"/>
    </source>
</evidence>
<dbReference type="Gene3D" id="3.30.70.20">
    <property type="match status" value="1"/>
</dbReference>
<keyword evidence="3" id="KW-0408">Iron</keyword>
<protein>
    <recommendedName>
        <fullName evidence="5">4Fe-4S ferredoxin-type domain-containing protein</fullName>
    </recommendedName>
</protein>
<feature type="domain" description="4Fe-4S ferredoxin-type" evidence="5">
    <location>
        <begin position="319"/>
        <end position="344"/>
    </location>
</feature>
<dbReference type="InterPro" id="IPR050157">
    <property type="entry name" value="PSI_iron-sulfur_center"/>
</dbReference>
<keyword evidence="7" id="KW-1185">Reference proteome</keyword>
<gene>
    <name evidence="6" type="ordered locus">Tlet_0878</name>
</gene>
<dbReference type="STRING" id="416591.Tlet_0878"/>
<dbReference type="PANTHER" id="PTHR24960">
    <property type="entry name" value="PHOTOSYSTEM I IRON-SULFUR CENTER-RELATED"/>
    <property type="match status" value="1"/>
</dbReference>
<dbReference type="Pfam" id="PF00037">
    <property type="entry name" value="Fer4"/>
    <property type="match status" value="2"/>
</dbReference>
<dbReference type="KEGG" id="tle:Tlet_0878"/>
<keyword evidence="4" id="KW-0411">Iron-sulfur</keyword>
<dbReference type="GO" id="GO:0051539">
    <property type="term" value="F:4 iron, 4 sulfur cluster binding"/>
    <property type="evidence" value="ECO:0007669"/>
    <property type="project" value="UniProtKB-KW"/>
</dbReference>
<accession>A8F5L0</accession>
<dbReference type="GO" id="GO:0046872">
    <property type="term" value="F:metal ion binding"/>
    <property type="evidence" value="ECO:0007669"/>
    <property type="project" value="UniProtKB-KW"/>
</dbReference>
<name>A8F5L0_PSELT</name>
<dbReference type="Proteomes" id="UP000002016">
    <property type="component" value="Chromosome"/>
</dbReference>
<dbReference type="AlphaFoldDB" id="A8F5L0"/>
<dbReference type="InterPro" id="IPR017896">
    <property type="entry name" value="4Fe4S_Fe-S-bd"/>
</dbReference>
<organism evidence="6 7">
    <name type="scientific">Pseudothermotoga lettingae (strain ATCC BAA-301 / DSM 14385 / NBRC 107922 / TMO)</name>
    <name type="common">Thermotoga lettingae</name>
    <dbReference type="NCBI Taxonomy" id="416591"/>
    <lineage>
        <taxon>Bacteria</taxon>
        <taxon>Thermotogati</taxon>
        <taxon>Thermotogota</taxon>
        <taxon>Thermotogae</taxon>
        <taxon>Thermotogales</taxon>
        <taxon>Thermotogaceae</taxon>
        <taxon>Pseudothermotoga</taxon>
    </lineage>
</organism>
<dbReference type="SUPFAM" id="SSF54862">
    <property type="entry name" value="4Fe-4S ferredoxins"/>
    <property type="match status" value="1"/>
</dbReference>
<dbReference type="PROSITE" id="PS51379">
    <property type="entry name" value="4FE4S_FER_2"/>
    <property type="match status" value="2"/>
</dbReference>
<evidence type="ECO:0000313" key="7">
    <source>
        <dbReference type="Proteomes" id="UP000002016"/>
    </source>
</evidence>
<evidence type="ECO:0000256" key="1">
    <source>
        <dbReference type="ARBA" id="ARBA00022485"/>
    </source>
</evidence>
<dbReference type="InterPro" id="IPR007160">
    <property type="entry name" value="DUF362"/>
</dbReference>
<dbReference type="OrthoDB" id="9807879at2"/>
<evidence type="ECO:0000259" key="5">
    <source>
        <dbReference type="PROSITE" id="PS51379"/>
    </source>
</evidence>
<dbReference type="HOGENOM" id="CLU_058393_1_0_0"/>
<feature type="domain" description="4Fe-4S ferredoxin-type" evidence="5">
    <location>
        <begin position="288"/>
        <end position="317"/>
    </location>
</feature>
<proteinExistence type="predicted"/>
<dbReference type="PROSITE" id="PS00198">
    <property type="entry name" value="4FE4S_FER_1"/>
    <property type="match status" value="1"/>
</dbReference>
<keyword evidence="1" id="KW-0004">4Fe-4S</keyword>
<evidence type="ECO:0000256" key="3">
    <source>
        <dbReference type="ARBA" id="ARBA00023004"/>
    </source>
</evidence>
<dbReference type="eggNOG" id="COG2006">
    <property type="taxonomic scope" value="Bacteria"/>
</dbReference>
<dbReference type="eggNOG" id="COG1143">
    <property type="taxonomic scope" value="Bacteria"/>
</dbReference>